<organism evidence="8">
    <name type="scientific">Oscillatoriales cyanobacterium SpSt-402</name>
    <dbReference type="NCBI Taxonomy" id="2282168"/>
    <lineage>
        <taxon>Bacteria</taxon>
        <taxon>Bacillati</taxon>
        <taxon>Cyanobacteriota</taxon>
        <taxon>Cyanophyceae</taxon>
        <taxon>Oscillatoriophycideae</taxon>
        <taxon>Oscillatoriales</taxon>
    </lineage>
</organism>
<keyword evidence="4" id="KW-1133">Transmembrane helix</keyword>
<accession>A0A832H2G1</accession>
<protein>
    <submittedName>
        <fullName evidence="8">HlyD family efflux transporter periplasmic adaptor subunit</fullName>
    </submittedName>
</protein>
<proteinExistence type="inferred from homology"/>
<keyword evidence="5" id="KW-0472">Membrane</keyword>
<feature type="coiled-coil region" evidence="6">
    <location>
        <begin position="9"/>
        <end position="36"/>
    </location>
</feature>
<dbReference type="InterPro" id="IPR058982">
    <property type="entry name" value="Beta-barrel_AprE"/>
</dbReference>
<dbReference type="PANTHER" id="PTHR30386">
    <property type="entry name" value="MEMBRANE FUSION SUBUNIT OF EMRAB-TOLC MULTIDRUG EFFLUX PUMP"/>
    <property type="match status" value="1"/>
</dbReference>
<dbReference type="PRINTS" id="PR01490">
    <property type="entry name" value="RTXTOXIND"/>
</dbReference>
<gene>
    <name evidence="8" type="ORF">ENR47_05375</name>
</gene>
<dbReference type="GO" id="GO:0016020">
    <property type="term" value="C:membrane"/>
    <property type="evidence" value="ECO:0007669"/>
    <property type="project" value="UniProtKB-SubCell"/>
</dbReference>
<feature type="domain" description="AprE-like beta-barrel" evidence="7">
    <location>
        <begin position="70"/>
        <end position="161"/>
    </location>
</feature>
<comment type="similarity">
    <text evidence="2">Belongs to the membrane fusion protein (MFP) (TC 8.A.1) family.</text>
</comment>
<keyword evidence="3" id="KW-0812">Transmembrane</keyword>
<comment type="caution">
    <text evidence="8">The sequence shown here is derived from an EMBL/GenBank/DDBJ whole genome shotgun (WGS) entry which is preliminary data.</text>
</comment>
<dbReference type="PANTHER" id="PTHR30386:SF26">
    <property type="entry name" value="TRANSPORT PROTEIN COMB"/>
    <property type="match status" value="1"/>
</dbReference>
<dbReference type="EMBL" id="DSRD01000350">
    <property type="protein sequence ID" value="HGW93699.1"/>
    <property type="molecule type" value="Genomic_DNA"/>
</dbReference>
<evidence type="ECO:0000256" key="3">
    <source>
        <dbReference type="ARBA" id="ARBA00022692"/>
    </source>
</evidence>
<dbReference type="Gene3D" id="2.40.30.170">
    <property type="match status" value="1"/>
</dbReference>
<dbReference type="AlphaFoldDB" id="A0A832H2G1"/>
<dbReference type="Pfam" id="PF26002">
    <property type="entry name" value="Beta-barrel_AprE"/>
    <property type="match status" value="1"/>
</dbReference>
<comment type="subcellular location">
    <subcellularLocation>
        <location evidence="1">Membrane</location>
        <topology evidence="1">Single-pass membrane protein</topology>
    </subcellularLocation>
</comment>
<sequence length="185" mass="20487">MDSEFNTIIKENQRQLIEINSKLNQLKLDLKNQDLRAPVDGIIFSLEPKIPGGVTQPGQTLLQVVPNEALTAKVQVANADVANIRVGLPVDIRVDAYPFTEYGAVKGVVSKVGSEAIKPNGQTPEPTVFPVEVRLDRQFLERRTERLPLTPGMSLVAMIKVRQRAPISYVTEEITKAFDGIKTVR</sequence>
<reference evidence="8" key="1">
    <citation type="journal article" date="2020" name="mSystems">
        <title>Genome- and Community-Level Interaction Insights into Carbon Utilization and Element Cycling Functions of Hydrothermarchaeota in Hydrothermal Sediment.</title>
        <authorList>
            <person name="Zhou Z."/>
            <person name="Liu Y."/>
            <person name="Xu W."/>
            <person name="Pan J."/>
            <person name="Luo Z.H."/>
            <person name="Li M."/>
        </authorList>
    </citation>
    <scope>NUCLEOTIDE SEQUENCE [LARGE SCALE GENOMIC DNA]</scope>
    <source>
        <strain evidence="8">SpSt-402</strain>
    </source>
</reference>
<evidence type="ECO:0000259" key="7">
    <source>
        <dbReference type="Pfam" id="PF26002"/>
    </source>
</evidence>
<keyword evidence="6" id="KW-0175">Coiled coil</keyword>
<evidence type="ECO:0000313" key="8">
    <source>
        <dbReference type="EMBL" id="HGW93699.1"/>
    </source>
</evidence>
<evidence type="ECO:0000256" key="5">
    <source>
        <dbReference type="ARBA" id="ARBA00023136"/>
    </source>
</evidence>
<dbReference type="InterPro" id="IPR050739">
    <property type="entry name" value="MFP"/>
</dbReference>
<evidence type="ECO:0000256" key="4">
    <source>
        <dbReference type="ARBA" id="ARBA00022989"/>
    </source>
</evidence>
<evidence type="ECO:0000256" key="2">
    <source>
        <dbReference type="ARBA" id="ARBA00009477"/>
    </source>
</evidence>
<evidence type="ECO:0000256" key="6">
    <source>
        <dbReference type="SAM" id="Coils"/>
    </source>
</evidence>
<name>A0A832H2G1_9CYAN</name>
<evidence type="ECO:0000256" key="1">
    <source>
        <dbReference type="ARBA" id="ARBA00004167"/>
    </source>
</evidence>